<reference evidence="3" key="1">
    <citation type="submission" date="2011-10" db="EMBL/GenBank/DDBJ databases">
        <authorList>
            <consortium name="Soft-shell Turtle Genome Consortium"/>
        </authorList>
    </citation>
    <scope>NUCLEOTIDE SEQUENCE [LARGE SCALE GENOMIC DNA]</scope>
    <source>
        <strain evidence="3">Daiwa-1</strain>
    </source>
</reference>
<evidence type="ECO:0000313" key="3">
    <source>
        <dbReference type="Proteomes" id="UP000007267"/>
    </source>
</evidence>
<dbReference type="eggNOG" id="KOG1075">
    <property type="taxonomic scope" value="Eukaryota"/>
</dbReference>
<evidence type="ECO:0000313" key="2">
    <source>
        <dbReference type="Ensembl" id="ENSPSIP00000001841.1"/>
    </source>
</evidence>
<dbReference type="GO" id="GO:0007508">
    <property type="term" value="P:larval heart development"/>
    <property type="evidence" value="ECO:0007669"/>
    <property type="project" value="TreeGrafter"/>
</dbReference>
<dbReference type="Pfam" id="PF00078">
    <property type="entry name" value="RVT_1"/>
    <property type="match status" value="1"/>
</dbReference>
<dbReference type="InterPro" id="IPR000477">
    <property type="entry name" value="RT_dom"/>
</dbReference>
<feature type="domain" description="Reverse transcriptase" evidence="1">
    <location>
        <begin position="602"/>
        <end position="866"/>
    </location>
</feature>
<accession>K7F1D1</accession>
<dbReference type="InterPro" id="IPR005135">
    <property type="entry name" value="Endo/exonuclease/phosphatase"/>
</dbReference>
<dbReference type="PROSITE" id="PS50878">
    <property type="entry name" value="RT_POL"/>
    <property type="match status" value="1"/>
</dbReference>
<dbReference type="Proteomes" id="UP000007267">
    <property type="component" value="Unassembled WGS sequence"/>
</dbReference>
<dbReference type="Pfam" id="PF03372">
    <property type="entry name" value="Exo_endo_phos"/>
    <property type="match status" value="1"/>
</dbReference>
<dbReference type="InterPro" id="IPR036691">
    <property type="entry name" value="Endo/exonu/phosph_ase_sf"/>
</dbReference>
<organism evidence="2 3">
    <name type="scientific">Pelodiscus sinensis</name>
    <name type="common">Chinese softshell turtle</name>
    <name type="synonym">Trionyx sinensis</name>
    <dbReference type="NCBI Taxonomy" id="13735"/>
    <lineage>
        <taxon>Eukaryota</taxon>
        <taxon>Metazoa</taxon>
        <taxon>Chordata</taxon>
        <taxon>Craniata</taxon>
        <taxon>Vertebrata</taxon>
        <taxon>Euteleostomi</taxon>
        <taxon>Archelosauria</taxon>
        <taxon>Testudinata</taxon>
        <taxon>Testudines</taxon>
        <taxon>Cryptodira</taxon>
        <taxon>Trionychia</taxon>
        <taxon>Trionychidae</taxon>
        <taxon>Pelodiscus</taxon>
    </lineage>
</organism>
<dbReference type="InterPro" id="IPR043502">
    <property type="entry name" value="DNA/RNA_pol_sf"/>
</dbReference>
<dbReference type="GO" id="GO:0003824">
    <property type="term" value="F:catalytic activity"/>
    <property type="evidence" value="ECO:0007669"/>
    <property type="project" value="InterPro"/>
</dbReference>
<dbReference type="AlphaFoldDB" id="K7F1D1"/>
<dbReference type="EMBL" id="AGCU01084359">
    <property type="status" value="NOT_ANNOTATED_CDS"/>
    <property type="molecule type" value="Genomic_DNA"/>
</dbReference>
<dbReference type="SUPFAM" id="SSF56219">
    <property type="entry name" value="DNase I-like"/>
    <property type="match status" value="1"/>
</dbReference>
<dbReference type="OMA" id="WKDANIT"/>
<dbReference type="GeneTree" id="ENSGT01150000286902"/>
<reference evidence="2" key="3">
    <citation type="submission" date="2025-08" db="UniProtKB">
        <authorList>
            <consortium name="Ensembl"/>
        </authorList>
    </citation>
    <scope>IDENTIFICATION</scope>
</reference>
<reference evidence="3" key="2">
    <citation type="journal article" date="2013" name="Nat. Genet.">
        <title>The draft genomes of soft-shell turtle and green sea turtle yield insights into the development and evolution of the turtle-specific body plan.</title>
        <authorList>
            <person name="Wang Z."/>
            <person name="Pascual-Anaya J."/>
            <person name="Zadissa A."/>
            <person name="Li W."/>
            <person name="Niimura Y."/>
            <person name="Huang Z."/>
            <person name="Li C."/>
            <person name="White S."/>
            <person name="Xiong Z."/>
            <person name="Fang D."/>
            <person name="Wang B."/>
            <person name="Ming Y."/>
            <person name="Chen Y."/>
            <person name="Zheng Y."/>
            <person name="Kuraku S."/>
            <person name="Pignatelli M."/>
            <person name="Herrero J."/>
            <person name="Beal K."/>
            <person name="Nozawa M."/>
            <person name="Li Q."/>
            <person name="Wang J."/>
            <person name="Zhang H."/>
            <person name="Yu L."/>
            <person name="Shigenobu S."/>
            <person name="Wang J."/>
            <person name="Liu J."/>
            <person name="Flicek P."/>
            <person name="Searle S."/>
            <person name="Wang J."/>
            <person name="Kuratani S."/>
            <person name="Yin Y."/>
            <person name="Aken B."/>
            <person name="Zhang G."/>
            <person name="Irie N."/>
        </authorList>
    </citation>
    <scope>NUCLEOTIDE SEQUENCE [LARGE SCALE GENOMIC DNA]</scope>
    <source>
        <strain evidence="3">Daiwa-1</strain>
    </source>
</reference>
<dbReference type="Gene3D" id="3.60.10.10">
    <property type="entry name" value="Endonuclease/exonuclease/phosphatase"/>
    <property type="match status" value="1"/>
</dbReference>
<keyword evidence="3" id="KW-1185">Reference proteome</keyword>
<dbReference type="SUPFAM" id="SSF56672">
    <property type="entry name" value="DNA/RNA polymerases"/>
    <property type="match status" value="1"/>
</dbReference>
<dbReference type="PANTHER" id="PTHR33395:SF22">
    <property type="entry name" value="REVERSE TRANSCRIPTASE DOMAIN-CONTAINING PROTEIN"/>
    <property type="match status" value="1"/>
</dbReference>
<dbReference type="GO" id="GO:0061343">
    <property type="term" value="P:cell adhesion involved in heart morphogenesis"/>
    <property type="evidence" value="ECO:0007669"/>
    <property type="project" value="TreeGrafter"/>
</dbReference>
<dbReference type="CDD" id="cd01650">
    <property type="entry name" value="RT_nLTR_like"/>
    <property type="match status" value="1"/>
</dbReference>
<proteinExistence type="predicted"/>
<protein>
    <recommendedName>
        <fullName evidence="1">Reverse transcriptase domain-containing protein</fullName>
    </recommendedName>
</protein>
<dbReference type="Ensembl" id="ENSPSIT00000001848.1">
    <property type="protein sequence ID" value="ENSPSIP00000001841.1"/>
    <property type="gene ID" value="ENSPSIG00000001848.1"/>
</dbReference>
<name>K7F1D1_PELSI</name>
<sequence>METTPIMSIRITRENRNGKDLQLEEARDRPENFTVTRKRQVYVIGDSLLRRIDRPVTRADPENRRVCCLPGAKIRDVELRLKRIIKGAERNPLIILHVGKNPEGSGKVRYREEMHRARSEKGGPQFRMEKIVQSTGYLKCLYTNARSLGNKQEELEALAQAKKYDLIGITETWWDDSHDWSAVMEGYRLFRKNRQGRKGGGVALYVREHYDCSELQYKEGEKLVESLWVRFKGANSSDVVVGVCYRPPNQVDEVDEAFFEQLSEASRSQALVLMGDFNHPDICWETNTAVHRQSRKFLENVGDNFLVQVLKDPTRGRAQLDLLLTNREELIGDVEVGDNLGSSDHEMVDFRILTKGRKESSKIHTLDFKKADFDSLRDLMERIPWDVNMKGKGVQDSWQYFKEALLKAQKETIPTRSKRGKPGRRPDWLTGEILGVLKHKKEAYRKWKLGQMTREELKCIVRECRGVIRKAKAQMELRLAKDVKDNKKGFYRHVNKKKVIREGVQSLMDEGGNLVTEDVGKAEVLNAFFASVFTDKVGSWTSVLSDARWEEDGQPLVGKEQVRNYLEKLNVHKSMGPDLMHPRVLKELANVIEEPLAIIFEKSWRSGEIPDDWKKANVVPIFKKGKKDDPGNYRPVSLTSVPGKIMEGIIKESILRHLNERKVIRNSQHGFTKGKSCLTNLISFYDEVTGSVDMGKSVDVIYLDFSKAFDTVSHNILASKLRECGLDKWTVRWIERWLEGRAQRVVINGSMSGWRSVSSGVPQGSVLGPVLFNIFINDLDEGIDCTLSKFADDTKLGGEVDTLKGRDRVQSDLDKLEDWATRNLMRFNKDKCRVLHLGRKNPKHSYRLGTNQLSSSSAEKDLGVTVDEKLDMSQQCALVAKKANGILGCIKRSIASRSRDVIIPLYSALVRPHLEYCVQFWAPHYKKDADALERVQRRATKMIRGLEHMTYEERLRDLGLFSLQKRRVRGDLIAAFNFLKGGSKEDGERLFSVVTDGRTRSNGLKLWWERARLDIRKNYFTRRVVKHWNGLPREVVESPSLEVFKSRLDKALAGLI</sequence>
<dbReference type="HOGENOM" id="CLU_000680_20_2_1"/>
<dbReference type="PANTHER" id="PTHR33395">
    <property type="entry name" value="TRANSCRIPTASE, PUTATIVE-RELATED-RELATED"/>
    <property type="match status" value="1"/>
</dbReference>
<reference evidence="2" key="4">
    <citation type="submission" date="2025-09" db="UniProtKB">
        <authorList>
            <consortium name="Ensembl"/>
        </authorList>
    </citation>
    <scope>IDENTIFICATION</scope>
</reference>
<evidence type="ECO:0000259" key="1">
    <source>
        <dbReference type="PROSITE" id="PS50878"/>
    </source>
</evidence>
<dbReference type="Gene3D" id="3.40.50.12690">
    <property type="match status" value="1"/>
</dbReference>
<dbReference type="GO" id="GO:0031012">
    <property type="term" value="C:extracellular matrix"/>
    <property type="evidence" value="ECO:0007669"/>
    <property type="project" value="TreeGrafter"/>
</dbReference>